<feature type="non-terminal residue" evidence="10">
    <location>
        <position position="284"/>
    </location>
</feature>
<dbReference type="EC" id="2.7.11.1" evidence="1"/>
<dbReference type="HOGENOM" id="CLU_000288_63_0_1"/>
<dbReference type="InterPro" id="IPR000719">
    <property type="entry name" value="Prot_kinase_dom"/>
</dbReference>
<feature type="non-terminal residue" evidence="10">
    <location>
        <position position="1"/>
    </location>
</feature>
<evidence type="ECO:0000256" key="7">
    <source>
        <dbReference type="ARBA" id="ARBA00047899"/>
    </source>
</evidence>
<evidence type="ECO:0000256" key="8">
    <source>
        <dbReference type="ARBA" id="ARBA00048679"/>
    </source>
</evidence>
<keyword evidence="11" id="KW-1185">Reference proteome</keyword>
<keyword evidence="2" id="KW-0723">Serine/threonine-protein kinase</keyword>
<comment type="catalytic activity">
    <reaction evidence="8">
        <text>L-seryl-[protein] + ATP = O-phospho-L-seryl-[protein] + ADP + H(+)</text>
        <dbReference type="Rhea" id="RHEA:17989"/>
        <dbReference type="Rhea" id="RHEA-COMP:9863"/>
        <dbReference type="Rhea" id="RHEA-COMP:11604"/>
        <dbReference type="ChEBI" id="CHEBI:15378"/>
        <dbReference type="ChEBI" id="CHEBI:29999"/>
        <dbReference type="ChEBI" id="CHEBI:30616"/>
        <dbReference type="ChEBI" id="CHEBI:83421"/>
        <dbReference type="ChEBI" id="CHEBI:456216"/>
        <dbReference type="EC" id="2.7.11.1"/>
    </reaction>
</comment>
<proteinExistence type="predicted"/>
<name>A0A0C3PSL9_PHLG1</name>
<dbReference type="EMBL" id="KN840455">
    <property type="protein sequence ID" value="KIP10373.1"/>
    <property type="molecule type" value="Genomic_DNA"/>
</dbReference>
<accession>A0A0C3PSL9</accession>
<evidence type="ECO:0000256" key="4">
    <source>
        <dbReference type="ARBA" id="ARBA00022741"/>
    </source>
</evidence>
<evidence type="ECO:0000256" key="1">
    <source>
        <dbReference type="ARBA" id="ARBA00012513"/>
    </source>
</evidence>
<evidence type="ECO:0000256" key="3">
    <source>
        <dbReference type="ARBA" id="ARBA00022679"/>
    </source>
</evidence>
<dbReference type="AlphaFoldDB" id="A0A0C3PSL9"/>
<dbReference type="PANTHER" id="PTHR43895:SF32">
    <property type="entry name" value="SERINE_THREONINE-PROTEIN KINASE CHK1"/>
    <property type="match status" value="1"/>
</dbReference>
<gene>
    <name evidence="10" type="ORF">PHLGIDRAFT_42982</name>
</gene>
<evidence type="ECO:0000256" key="2">
    <source>
        <dbReference type="ARBA" id="ARBA00022527"/>
    </source>
</evidence>
<dbReference type="PANTHER" id="PTHR43895">
    <property type="entry name" value="CALCIUM/CALMODULIN-DEPENDENT PROTEIN KINASE KINASE-RELATED"/>
    <property type="match status" value="1"/>
</dbReference>
<keyword evidence="4" id="KW-0547">Nucleotide-binding</keyword>
<dbReference type="GO" id="GO:0004674">
    <property type="term" value="F:protein serine/threonine kinase activity"/>
    <property type="evidence" value="ECO:0007669"/>
    <property type="project" value="UniProtKB-KW"/>
</dbReference>
<dbReference type="InterPro" id="IPR008271">
    <property type="entry name" value="Ser/Thr_kinase_AS"/>
</dbReference>
<evidence type="ECO:0000256" key="6">
    <source>
        <dbReference type="ARBA" id="ARBA00022840"/>
    </source>
</evidence>
<dbReference type="Gene3D" id="1.10.510.10">
    <property type="entry name" value="Transferase(Phosphotransferase) domain 1"/>
    <property type="match status" value="1"/>
</dbReference>
<dbReference type="STRING" id="745531.A0A0C3PSL9"/>
<keyword evidence="5" id="KW-0418">Kinase</keyword>
<evidence type="ECO:0000313" key="10">
    <source>
        <dbReference type="EMBL" id="KIP10373.1"/>
    </source>
</evidence>
<dbReference type="OrthoDB" id="541276at2759"/>
<dbReference type="Pfam" id="PF00069">
    <property type="entry name" value="Pkinase"/>
    <property type="match status" value="1"/>
</dbReference>
<dbReference type="SMART" id="SM00220">
    <property type="entry name" value="S_TKc"/>
    <property type="match status" value="1"/>
</dbReference>
<evidence type="ECO:0000259" key="9">
    <source>
        <dbReference type="PROSITE" id="PS50011"/>
    </source>
</evidence>
<dbReference type="GO" id="GO:0007165">
    <property type="term" value="P:signal transduction"/>
    <property type="evidence" value="ECO:0007669"/>
    <property type="project" value="TreeGrafter"/>
</dbReference>
<feature type="domain" description="Protein kinase" evidence="9">
    <location>
        <begin position="14"/>
        <end position="279"/>
    </location>
</feature>
<dbReference type="InterPro" id="IPR011009">
    <property type="entry name" value="Kinase-like_dom_sf"/>
</dbReference>
<dbReference type="GO" id="GO:0005524">
    <property type="term" value="F:ATP binding"/>
    <property type="evidence" value="ECO:0007669"/>
    <property type="project" value="UniProtKB-KW"/>
</dbReference>
<evidence type="ECO:0000256" key="5">
    <source>
        <dbReference type="ARBA" id="ARBA00022777"/>
    </source>
</evidence>
<comment type="catalytic activity">
    <reaction evidence="7">
        <text>L-threonyl-[protein] + ATP = O-phospho-L-threonyl-[protein] + ADP + H(+)</text>
        <dbReference type="Rhea" id="RHEA:46608"/>
        <dbReference type="Rhea" id="RHEA-COMP:11060"/>
        <dbReference type="Rhea" id="RHEA-COMP:11605"/>
        <dbReference type="ChEBI" id="CHEBI:15378"/>
        <dbReference type="ChEBI" id="CHEBI:30013"/>
        <dbReference type="ChEBI" id="CHEBI:30616"/>
        <dbReference type="ChEBI" id="CHEBI:61977"/>
        <dbReference type="ChEBI" id="CHEBI:456216"/>
        <dbReference type="EC" id="2.7.11.1"/>
    </reaction>
</comment>
<organism evidence="10 11">
    <name type="scientific">Phlebiopsis gigantea (strain 11061_1 CR5-6)</name>
    <name type="common">White-rot fungus</name>
    <name type="synonym">Peniophora gigantea</name>
    <dbReference type="NCBI Taxonomy" id="745531"/>
    <lineage>
        <taxon>Eukaryota</taxon>
        <taxon>Fungi</taxon>
        <taxon>Dikarya</taxon>
        <taxon>Basidiomycota</taxon>
        <taxon>Agaricomycotina</taxon>
        <taxon>Agaricomycetes</taxon>
        <taxon>Polyporales</taxon>
        <taxon>Phanerochaetaceae</taxon>
        <taxon>Phlebiopsis</taxon>
    </lineage>
</organism>
<dbReference type="SUPFAM" id="SSF56112">
    <property type="entry name" value="Protein kinase-like (PK-like)"/>
    <property type="match status" value="1"/>
</dbReference>
<keyword evidence="3" id="KW-0808">Transferase</keyword>
<reference evidence="10 11" key="1">
    <citation type="journal article" date="2014" name="PLoS Genet.">
        <title>Analysis of the Phlebiopsis gigantea genome, transcriptome and secretome provides insight into its pioneer colonization strategies of wood.</title>
        <authorList>
            <person name="Hori C."/>
            <person name="Ishida T."/>
            <person name="Igarashi K."/>
            <person name="Samejima M."/>
            <person name="Suzuki H."/>
            <person name="Master E."/>
            <person name="Ferreira P."/>
            <person name="Ruiz-Duenas F.J."/>
            <person name="Held B."/>
            <person name="Canessa P."/>
            <person name="Larrondo L.F."/>
            <person name="Schmoll M."/>
            <person name="Druzhinina I.S."/>
            <person name="Kubicek C.P."/>
            <person name="Gaskell J.A."/>
            <person name="Kersten P."/>
            <person name="St John F."/>
            <person name="Glasner J."/>
            <person name="Sabat G."/>
            <person name="Splinter BonDurant S."/>
            <person name="Syed K."/>
            <person name="Yadav J."/>
            <person name="Mgbeahuruike A.C."/>
            <person name="Kovalchuk A."/>
            <person name="Asiegbu F.O."/>
            <person name="Lackner G."/>
            <person name="Hoffmeister D."/>
            <person name="Rencoret J."/>
            <person name="Gutierrez A."/>
            <person name="Sun H."/>
            <person name="Lindquist E."/>
            <person name="Barry K."/>
            <person name="Riley R."/>
            <person name="Grigoriev I.V."/>
            <person name="Henrissat B."/>
            <person name="Kues U."/>
            <person name="Berka R.M."/>
            <person name="Martinez A.T."/>
            <person name="Covert S.F."/>
            <person name="Blanchette R.A."/>
            <person name="Cullen D."/>
        </authorList>
    </citation>
    <scope>NUCLEOTIDE SEQUENCE [LARGE SCALE GENOMIC DNA]</scope>
    <source>
        <strain evidence="10 11">11061_1 CR5-6</strain>
    </source>
</reference>
<dbReference type="PROSITE" id="PS00108">
    <property type="entry name" value="PROTEIN_KINASE_ST"/>
    <property type="match status" value="1"/>
</dbReference>
<sequence length="284" mass="31677">NQLGYTLVSGDLQLRFVHVAGKGAYGIVYLAWDLSTPESSPKFLAVKCTLKYEAGTEYETLQKHEIVYHSGMSGHPNVTTLHRVIQEEHYVYFVLDYHEGGDLFSAVIDRHTFEHNDVAVKLAYMQLLDAVQACHDAGISHRDLKPENIMCSHQDSRIFLTDFGLATESGISSSHGCGSGHYMSPECVGSLEEATPYSTRRSDIWALGIILINIVAGRHPWQLASVAHDNGFLQYCKDRATFLLCILPISREAAALLSRVLDPNPRTRMSIPELKQAVLDIRTF</sequence>
<evidence type="ECO:0000313" key="11">
    <source>
        <dbReference type="Proteomes" id="UP000053257"/>
    </source>
</evidence>
<protein>
    <recommendedName>
        <fullName evidence="1">non-specific serine/threonine protein kinase</fullName>
        <ecNumber evidence="1">2.7.11.1</ecNumber>
    </recommendedName>
</protein>
<keyword evidence="6" id="KW-0067">ATP-binding</keyword>
<dbReference type="PROSITE" id="PS50011">
    <property type="entry name" value="PROTEIN_KINASE_DOM"/>
    <property type="match status" value="1"/>
</dbReference>
<dbReference type="Proteomes" id="UP000053257">
    <property type="component" value="Unassembled WGS sequence"/>
</dbReference>